<evidence type="ECO:0000313" key="3">
    <source>
        <dbReference type="Proteomes" id="UP000076079"/>
    </source>
</evidence>
<dbReference type="OrthoDB" id="9772788at2"/>
<reference evidence="3" key="2">
    <citation type="submission" date="2016-04" db="EMBL/GenBank/DDBJ databases">
        <title>First Complete Genome Sequence of a Subdivision 6 Acidobacterium.</title>
        <authorList>
            <person name="Huang S."/>
            <person name="Vieira S."/>
            <person name="Bunk B."/>
            <person name="Riedel T."/>
            <person name="Sproeer C."/>
            <person name="Overmann J."/>
        </authorList>
    </citation>
    <scope>NUCLEOTIDE SEQUENCE [LARGE SCALE GENOMIC DNA]</scope>
    <source>
        <strain evidence="3">DSM 100886 HEG_-6_39</strain>
    </source>
</reference>
<dbReference type="InterPro" id="IPR029069">
    <property type="entry name" value="HotDog_dom_sf"/>
</dbReference>
<accession>A0A143PVB1</accession>
<gene>
    <name evidence="2" type="primary">fabZ_1</name>
    <name evidence="2" type="ORF">LuPra_05584</name>
</gene>
<dbReference type="InterPro" id="IPR013114">
    <property type="entry name" value="FabA_FabZ"/>
</dbReference>
<proteinExistence type="predicted"/>
<reference evidence="2 3" key="1">
    <citation type="journal article" date="2016" name="Genome Announc.">
        <title>First Complete Genome Sequence of a Subdivision 6 Acidobacterium Strain.</title>
        <authorList>
            <person name="Huang S."/>
            <person name="Vieira S."/>
            <person name="Bunk B."/>
            <person name="Riedel T."/>
            <person name="Sproer C."/>
            <person name="Overmann J."/>
        </authorList>
    </citation>
    <scope>NUCLEOTIDE SEQUENCE [LARGE SCALE GENOMIC DNA]</scope>
    <source>
        <strain evidence="3">DSM 100886 HEG_-6_39</strain>
    </source>
</reference>
<dbReference type="STRING" id="1855912.LuPra_05584"/>
<evidence type="ECO:0000313" key="2">
    <source>
        <dbReference type="EMBL" id="AMY12311.1"/>
    </source>
</evidence>
<sequence length="143" mass="15015">MEYLALLPHTPPMRLVEDVVSVEPGVQAVCRRQTRQGDFYFQGHFPDRPVVPAVVLIELLAQTGGLAAGAPRPGEPHRPHALRLAAVDGFRFPAGCGADVLLEATARIAGRLGGLFKIEGTVTADGVVVAKGSLTLADVGTRG</sequence>
<protein>
    <submittedName>
        <fullName evidence="2">3-hydroxyacyl-[acyl-carrier-protein] dehydratase FabZ</fullName>
        <ecNumber evidence="2">4.2.1.59</ecNumber>
    </submittedName>
</protein>
<dbReference type="Gene3D" id="3.10.129.10">
    <property type="entry name" value="Hotdog Thioesterase"/>
    <property type="match status" value="1"/>
</dbReference>
<keyword evidence="3" id="KW-1185">Reference proteome</keyword>
<dbReference type="PANTHER" id="PTHR30272">
    <property type="entry name" value="3-HYDROXYACYL-[ACYL-CARRIER-PROTEIN] DEHYDRATASE"/>
    <property type="match status" value="1"/>
</dbReference>
<organism evidence="2 3">
    <name type="scientific">Luteitalea pratensis</name>
    <dbReference type="NCBI Taxonomy" id="1855912"/>
    <lineage>
        <taxon>Bacteria</taxon>
        <taxon>Pseudomonadati</taxon>
        <taxon>Acidobacteriota</taxon>
        <taxon>Vicinamibacteria</taxon>
        <taxon>Vicinamibacterales</taxon>
        <taxon>Vicinamibacteraceae</taxon>
        <taxon>Luteitalea</taxon>
    </lineage>
</organism>
<dbReference type="PANTHER" id="PTHR30272:SF1">
    <property type="entry name" value="3-HYDROXYACYL-[ACYL-CARRIER-PROTEIN] DEHYDRATASE"/>
    <property type="match status" value="1"/>
</dbReference>
<dbReference type="KEGG" id="abac:LuPra_05584"/>
<evidence type="ECO:0000256" key="1">
    <source>
        <dbReference type="ARBA" id="ARBA00023239"/>
    </source>
</evidence>
<dbReference type="EMBL" id="CP015136">
    <property type="protein sequence ID" value="AMY12311.1"/>
    <property type="molecule type" value="Genomic_DNA"/>
</dbReference>
<name>A0A143PVB1_LUTPR</name>
<dbReference type="AlphaFoldDB" id="A0A143PVB1"/>
<dbReference type="EC" id="4.2.1.59" evidence="2"/>
<dbReference type="RefSeq" id="WP_110173777.1">
    <property type="nucleotide sequence ID" value="NZ_CP015136.1"/>
</dbReference>
<dbReference type="Pfam" id="PF07977">
    <property type="entry name" value="FabA"/>
    <property type="match status" value="1"/>
</dbReference>
<dbReference type="GO" id="GO:0019171">
    <property type="term" value="F:(3R)-hydroxyacyl-[acyl-carrier-protein] dehydratase activity"/>
    <property type="evidence" value="ECO:0007669"/>
    <property type="project" value="UniProtKB-EC"/>
</dbReference>
<dbReference type="SUPFAM" id="SSF54637">
    <property type="entry name" value="Thioesterase/thiol ester dehydrase-isomerase"/>
    <property type="match status" value="1"/>
</dbReference>
<dbReference type="Proteomes" id="UP000076079">
    <property type="component" value="Chromosome"/>
</dbReference>
<keyword evidence="1 2" id="KW-0456">Lyase</keyword>